<dbReference type="RefSeq" id="XP_066073276.1">
    <property type="nucleotide sequence ID" value="XM_066217179.1"/>
</dbReference>
<dbReference type="AlphaFoldDB" id="A0AAX4JNR5"/>
<protein>
    <recommendedName>
        <fullName evidence="3">PIR Superfamily Protein</fullName>
    </recommendedName>
</protein>
<evidence type="ECO:0008006" key="3">
    <source>
        <dbReference type="Google" id="ProtNLM"/>
    </source>
</evidence>
<sequence length="297" mass="34593">MTPKAYEVAGNSTTPSYPEIKEIFDSVTMNKRWDTLDNDKQKVLVKQCDKLCNLIAETKIDIHKMINSNGDSENEGHTCTNPNSCFESIRNEIEFSTVVSGQNSDNNIRIDPILWRVLGTQENRKNLHYDISHSDQVKKQVNSIIRYYSKIIYDELSKESSKSRDEVENLNLFKEYIKCMSNLQYTINIYPYSGSIGYGIYSPDMDNLISENESKNKNSINNNANNSKTRRNRYFDNDSILEEKLINSSFRWGGSFTEPINITEFITHDQLSRMKEIQKNNVYLYYLRNSLEIFKLI</sequence>
<evidence type="ECO:0000313" key="1">
    <source>
        <dbReference type="EMBL" id="WWC86513.1"/>
    </source>
</evidence>
<dbReference type="Proteomes" id="UP001355207">
    <property type="component" value="Chromosome 1"/>
</dbReference>
<organism evidence="1 2">
    <name type="scientific">Kwoniella dendrophila CBS 6074</name>
    <dbReference type="NCBI Taxonomy" id="1295534"/>
    <lineage>
        <taxon>Eukaryota</taxon>
        <taxon>Fungi</taxon>
        <taxon>Dikarya</taxon>
        <taxon>Basidiomycota</taxon>
        <taxon>Agaricomycotina</taxon>
        <taxon>Tremellomycetes</taxon>
        <taxon>Tremellales</taxon>
        <taxon>Cryptococcaceae</taxon>
        <taxon>Kwoniella</taxon>
    </lineage>
</organism>
<dbReference type="GeneID" id="91092062"/>
<accession>A0AAX4JNR5</accession>
<reference evidence="1 2" key="1">
    <citation type="submission" date="2024-01" db="EMBL/GenBank/DDBJ databases">
        <title>Comparative genomics of Cryptococcus and Kwoniella reveals pathogenesis evolution and contrasting modes of karyotype evolution via chromosome fusion or intercentromeric recombination.</title>
        <authorList>
            <person name="Coelho M.A."/>
            <person name="David-Palma M."/>
            <person name="Shea T."/>
            <person name="Bowers K."/>
            <person name="McGinley-Smith S."/>
            <person name="Mohammad A.W."/>
            <person name="Gnirke A."/>
            <person name="Yurkov A.M."/>
            <person name="Nowrousian M."/>
            <person name="Sun S."/>
            <person name="Cuomo C.A."/>
            <person name="Heitman J."/>
        </authorList>
    </citation>
    <scope>NUCLEOTIDE SEQUENCE [LARGE SCALE GENOMIC DNA]</scope>
    <source>
        <strain evidence="1 2">CBS 6074</strain>
    </source>
</reference>
<gene>
    <name evidence="1" type="ORF">L201_001390</name>
</gene>
<name>A0AAX4JNR5_9TREE</name>
<keyword evidence="2" id="KW-1185">Reference proteome</keyword>
<proteinExistence type="predicted"/>
<evidence type="ECO:0000313" key="2">
    <source>
        <dbReference type="Proteomes" id="UP001355207"/>
    </source>
</evidence>
<dbReference type="EMBL" id="CP144098">
    <property type="protein sequence ID" value="WWC86513.1"/>
    <property type="molecule type" value="Genomic_DNA"/>
</dbReference>